<evidence type="ECO:0000313" key="2">
    <source>
        <dbReference type="EMBL" id="MVT24812.1"/>
    </source>
</evidence>
<dbReference type="InterPro" id="IPR043777">
    <property type="entry name" value="DUF5719"/>
</dbReference>
<dbReference type="Pfam" id="PF18986">
    <property type="entry name" value="DUF5719"/>
    <property type="match status" value="1"/>
</dbReference>
<sequence>MSSVNRYIRAQRRARRKAQKAQERAAAQQVRQAEAAEQGAAAPGGHEAESTDRPGPASPTRTVPVLVGLGLIAAGAGSAWLHVSDPDPEPVLLQQPAYAVPAPAVTERLVCPPVPGQPDSISDQGLLDYAERDSSASALRSAAVFAAADGRLPRADWLPLGQDGRGEPLQLIAADESGESAGGGLAERHLVTGIQQEGLSPSLLEIQPLAGLSPSRSPAAAAGFTYYAEDGAVAGLATAGCTAPERSQWFLGPETGTGSASLLTLANPHNRDATVEVTTYSEEGETGALGATTLLVPENTVRTVNLAGLSDGEAQLAVHVQASGAPVTAHLQSAASAAGSGLGVEQLSPQPGLRQEHYGVGFPAGADQNPQIWFYAPGPEPVTVEMQVFSTEGQVVTDTPGVFSLEAGRVSVVGLSGLEPGTYDVALTTDQPTLAAVRSAGTGEQVTIEVELEPETDPWTGEQLEPETQEQEVDPAPDFSWAAAAEPLSAGSGALLPEDFSTDLRFFAPPGQEGAEVTYRLFDSSGASSEDLVTQTEGGASAEVPYQELLDRAEAAGLEDVYAVLVVQADGEAYGSTLSTDEEGRFSLGTLDPITPISQHVPFRLDP</sequence>
<accession>A0A7K1UEF9</accession>
<keyword evidence="3" id="KW-1185">Reference proteome</keyword>
<dbReference type="RefSeq" id="WP_157320252.1">
    <property type="nucleotide sequence ID" value="NZ_BMFX01000020.1"/>
</dbReference>
<protein>
    <recommendedName>
        <fullName evidence="4">Large extracellular alpha-helical protein</fullName>
    </recommendedName>
</protein>
<comment type="caution">
    <text evidence="2">The sequence shown here is derived from an EMBL/GenBank/DDBJ whole genome shotgun (WGS) entry which is preliminary data.</text>
</comment>
<evidence type="ECO:0008006" key="4">
    <source>
        <dbReference type="Google" id="ProtNLM"/>
    </source>
</evidence>
<dbReference type="OrthoDB" id="3729011at2"/>
<feature type="region of interest" description="Disordered" evidence="1">
    <location>
        <begin position="1"/>
        <end position="62"/>
    </location>
</feature>
<proteinExistence type="predicted"/>
<reference evidence="2 3" key="1">
    <citation type="submission" date="2019-12" db="EMBL/GenBank/DDBJ databases">
        <title>Nesterenkonia muleiensis sp. nov., a novel actinobacterium isolated from sap of Populus euphratica.</title>
        <authorList>
            <person name="Wang R."/>
        </authorList>
    </citation>
    <scope>NUCLEOTIDE SEQUENCE [LARGE SCALE GENOMIC DNA]</scope>
    <source>
        <strain evidence="2 3">F10</strain>
    </source>
</reference>
<evidence type="ECO:0000313" key="3">
    <source>
        <dbReference type="Proteomes" id="UP000460157"/>
    </source>
</evidence>
<dbReference type="AlphaFoldDB" id="A0A7K1UEF9"/>
<feature type="compositionally biased region" description="Acidic residues" evidence="1">
    <location>
        <begin position="464"/>
        <end position="474"/>
    </location>
</feature>
<name>A0A7K1UEF9_9MICC</name>
<feature type="compositionally biased region" description="Low complexity" evidence="1">
    <location>
        <begin position="24"/>
        <end position="41"/>
    </location>
</feature>
<evidence type="ECO:0000256" key="1">
    <source>
        <dbReference type="SAM" id="MobiDB-lite"/>
    </source>
</evidence>
<dbReference type="EMBL" id="WRPM01000004">
    <property type="protein sequence ID" value="MVT24812.1"/>
    <property type="molecule type" value="Genomic_DNA"/>
</dbReference>
<gene>
    <name evidence="2" type="ORF">GNZ21_00290</name>
</gene>
<dbReference type="Proteomes" id="UP000460157">
    <property type="component" value="Unassembled WGS sequence"/>
</dbReference>
<feature type="compositionally biased region" description="Basic residues" evidence="1">
    <location>
        <begin position="9"/>
        <end position="19"/>
    </location>
</feature>
<organism evidence="2 3">
    <name type="scientific">Nesterenkonia alkaliphila</name>
    <dbReference type="NCBI Taxonomy" id="1463631"/>
    <lineage>
        <taxon>Bacteria</taxon>
        <taxon>Bacillati</taxon>
        <taxon>Actinomycetota</taxon>
        <taxon>Actinomycetes</taxon>
        <taxon>Micrococcales</taxon>
        <taxon>Micrococcaceae</taxon>
        <taxon>Nesterenkonia</taxon>
    </lineage>
</organism>
<feature type="region of interest" description="Disordered" evidence="1">
    <location>
        <begin position="452"/>
        <end position="474"/>
    </location>
</feature>